<dbReference type="Ensembl" id="ENSSRHT00000067454.1">
    <property type="protein sequence ID" value="ENSSRHP00000065647.1"/>
    <property type="gene ID" value="ENSSRHG00000032681.1"/>
</dbReference>
<feature type="transmembrane region" description="Helical" evidence="1">
    <location>
        <begin position="106"/>
        <end position="129"/>
    </location>
</feature>
<keyword evidence="1" id="KW-0472">Membrane</keyword>
<name>A0A673KH11_9TELE</name>
<organism evidence="2 3">
    <name type="scientific">Sinocyclocheilus rhinocerous</name>
    <dbReference type="NCBI Taxonomy" id="307959"/>
    <lineage>
        <taxon>Eukaryota</taxon>
        <taxon>Metazoa</taxon>
        <taxon>Chordata</taxon>
        <taxon>Craniata</taxon>
        <taxon>Vertebrata</taxon>
        <taxon>Euteleostomi</taxon>
        <taxon>Actinopterygii</taxon>
        <taxon>Neopterygii</taxon>
        <taxon>Teleostei</taxon>
        <taxon>Ostariophysi</taxon>
        <taxon>Cypriniformes</taxon>
        <taxon>Cyprinidae</taxon>
        <taxon>Cyprininae</taxon>
        <taxon>Sinocyclocheilus</taxon>
    </lineage>
</organism>
<keyword evidence="1" id="KW-1133">Transmembrane helix</keyword>
<proteinExistence type="predicted"/>
<evidence type="ECO:0000313" key="2">
    <source>
        <dbReference type="Ensembl" id="ENSSRHP00000065647.1"/>
    </source>
</evidence>
<dbReference type="Proteomes" id="UP000472270">
    <property type="component" value="Unassembled WGS sequence"/>
</dbReference>
<protein>
    <recommendedName>
        <fullName evidence="4">L-fucokinase domain-containing protein</fullName>
    </recommendedName>
</protein>
<reference evidence="2" key="2">
    <citation type="submission" date="2025-09" db="UniProtKB">
        <authorList>
            <consortium name="Ensembl"/>
        </authorList>
    </citation>
    <scope>IDENTIFICATION</scope>
</reference>
<evidence type="ECO:0000256" key="1">
    <source>
        <dbReference type="SAM" id="Phobius"/>
    </source>
</evidence>
<dbReference type="PANTHER" id="PTHR15045:SF1">
    <property type="entry name" value="FUCOSE-1-PHOSPHATE GUANYLYLTRANSFERASE"/>
    <property type="match status" value="1"/>
</dbReference>
<keyword evidence="3" id="KW-1185">Reference proteome</keyword>
<keyword evidence="1" id="KW-0812">Transmembrane</keyword>
<sequence length="130" mass="14648">MTHLLLMRVSITIRGVKVIYFPSTGKEVQSDEFWDLVVITAVDEDQRSAYEIQITEKLERKELPLGINYHVFADPPGCKIGNGGSTLHSLQCLHGKYGKSLSGFKVILIHAGTVLIYIIFITSFMHFVYC</sequence>
<evidence type="ECO:0000313" key="3">
    <source>
        <dbReference type="Proteomes" id="UP000472270"/>
    </source>
</evidence>
<accession>A0A673KH11</accession>
<reference evidence="2" key="1">
    <citation type="submission" date="2025-08" db="UniProtKB">
        <authorList>
            <consortium name="Ensembl"/>
        </authorList>
    </citation>
    <scope>IDENTIFICATION</scope>
</reference>
<dbReference type="PANTHER" id="PTHR15045">
    <property type="entry name" value="FUCOSE-1-PHOSPHATE GUANYLYLTRANSFERASE"/>
    <property type="match status" value="1"/>
</dbReference>
<evidence type="ECO:0008006" key="4">
    <source>
        <dbReference type="Google" id="ProtNLM"/>
    </source>
</evidence>
<dbReference type="AlphaFoldDB" id="A0A673KH11"/>